<comment type="caution">
    <text evidence="3">The sequence shown here is derived from an EMBL/GenBank/DDBJ whole genome shotgun (WGS) entry which is preliminary data.</text>
</comment>
<dbReference type="EMBL" id="JAGMWT010000017">
    <property type="protein sequence ID" value="KAH7114284.1"/>
    <property type="molecule type" value="Genomic_DNA"/>
</dbReference>
<reference evidence="3" key="1">
    <citation type="journal article" date="2021" name="Nat. Commun.">
        <title>Genetic determinants of endophytism in the Arabidopsis root mycobiome.</title>
        <authorList>
            <person name="Mesny F."/>
            <person name="Miyauchi S."/>
            <person name="Thiergart T."/>
            <person name="Pickel B."/>
            <person name="Atanasova L."/>
            <person name="Karlsson M."/>
            <person name="Huettel B."/>
            <person name="Barry K.W."/>
            <person name="Haridas S."/>
            <person name="Chen C."/>
            <person name="Bauer D."/>
            <person name="Andreopoulos W."/>
            <person name="Pangilinan J."/>
            <person name="LaButti K."/>
            <person name="Riley R."/>
            <person name="Lipzen A."/>
            <person name="Clum A."/>
            <person name="Drula E."/>
            <person name="Henrissat B."/>
            <person name="Kohler A."/>
            <person name="Grigoriev I.V."/>
            <person name="Martin F.M."/>
            <person name="Hacquard S."/>
        </authorList>
    </citation>
    <scope>NUCLEOTIDE SEQUENCE</scope>
    <source>
        <strain evidence="3">MPI-CAGE-CH-0243</strain>
    </source>
</reference>
<keyword evidence="4" id="KW-1185">Reference proteome</keyword>
<sequence length="729" mass="80386">MPPLPGFSDNAFKTRSDVVHAAEALLKPLVQYMSPGKARIRIPHATGTHFDETAAQLEGFARPLWAVGALLMAGTDSSDSNSSAISPLLTNWLDGFENGPDPKHDEYWGSINNYDQRMVEAETVSFALLAVPRHLLWERLSPTAQANLTIWLQGLHGKAMPPANWLWFRVFANLALINVCGADSATARSSLEEDFKVLDSLYMADGWSSDGLWRSAEQDDVEYETLRASGRAGTVASGRHCDYYSGSFAIQFSQLLYVRFAPDLDPERTERYCRQAREFGREFVGYFDRGGACIPFGRSLTYRFACGGFFAALGVAKVSDMPEPLATPGAVKGYLLRHLRWWAAHSENIFSTDGTLNLGWVYPQMYLTENYNSPQSVYWALKSLMVTALSETDDFWQAPETDAPAPYSAHTNPINLLRGPRHITCNHPDGNHHFLLSTAQFSGHPFKATAAKYSKFAYSSAFGFSVPSGATGLAQIAPDNVLALSRDGTETWAVKQRCEEPVFHVASLHDADDRVVEQTPSATVTWWPWGDRSVVVTTTVVAPTTRWPDWHVRIHRIRRENGPGRIFTAEGGFALHGRQTTSTLELPTLDMGQLSNNALLGETEGIYHSKDAVLALSNQGASGIASTMLSPTLGETTVTMLKTDPNTNIMSPRAIVPLVENNISNLEPNGEDILLVTKIFAISSSANGAQRATGMRTGKTLRERWLDVPVIHHHLDDTNPRPNTLSIPY</sequence>
<name>A0A9P9D8F0_9PLEO</name>
<dbReference type="Proteomes" id="UP000700596">
    <property type="component" value="Unassembled WGS sequence"/>
</dbReference>
<dbReference type="OrthoDB" id="5150166at2759"/>
<dbReference type="PIRSF" id="PIRSF014753">
    <property type="entry name" value="UCP014753"/>
    <property type="match status" value="1"/>
</dbReference>
<dbReference type="AlphaFoldDB" id="A0A9P9D8F0"/>
<feature type="domain" description="DUF2264" evidence="1">
    <location>
        <begin position="14"/>
        <end position="401"/>
    </location>
</feature>
<dbReference type="Pfam" id="PF20938">
    <property type="entry name" value="DUF2264_C"/>
    <property type="match status" value="1"/>
</dbReference>
<evidence type="ECO:0000313" key="4">
    <source>
        <dbReference type="Proteomes" id="UP000700596"/>
    </source>
</evidence>
<evidence type="ECO:0000259" key="1">
    <source>
        <dbReference type="Pfam" id="PF10022"/>
    </source>
</evidence>
<accession>A0A9P9D8F0</accession>
<proteinExistence type="predicted"/>
<dbReference type="PANTHER" id="PTHR35339">
    <property type="entry name" value="LINALOOL DEHYDRATASE_ISOMERASE DOMAIN-CONTAINING PROTEIN"/>
    <property type="match status" value="1"/>
</dbReference>
<dbReference type="PANTHER" id="PTHR35339:SF2">
    <property type="entry name" value="DUF2264 DOMAIN-CONTAINING PROTEIN-RELATED"/>
    <property type="match status" value="1"/>
</dbReference>
<gene>
    <name evidence="3" type="ORF">B0J11DRAFT_131710</name>
</gene>
<protein>
    <submittedName>
        <fullName evidence="3">Uncharacterized protein</fullName>
    </submittedName>
</protein>
<evidence type="ECO:0000313" key="3">
    <source>
        <dbReference type="EMBL" id="KAH7114284.1"/>
    </source>
</evidence>
<evidence type="ECO:0000259" key="2">
    <source>
        <dbReference type="Pfam" id="PF20938"/>
    </source>
</evidence>
<organism evidence="3 4">
    <name type="scientific">Dendryphion nanum</name>
    <dbReference type="NCBI Taxonomy" id="256645"/>
    <lineage>
        <taxon>Eukaryota</taxon>
        <taxon>Fungi</taxon>
        <taxon>Dikarya</taxon>
        <taxon>Ascomycota</taxon>
        <taxon>Pezizomycotina</taxon>
        <taxon>Dothideomycetes</taxon>
        <taxon>Pleosporomycetidae</taxon>
        <taxon>Pleosporales</taxon>
        <taxon>Torulaceae</taxon>
        <taxon>Dendryphion</taxon>
    </lineage>
</organism>
<dbReference type="InterPro" id="IPR049237">
    <property type="entry name" value="DUF2264_C"/>
</dbReference>
<dbReference type="Pfam" id="PF10022">
    <property type="entry name" value="DUF2264"/>
    <property type="match status" value="1"/>
</dbReference>
<feature type="domain" description="DUF2264" evidence="2">
    <location>
        <begin position="414"/>
        <end position="711"/>
    </location>
</feature>
<dbReference type="InterPro" id="IPR049349">
    <property type="entry name" value="DUF2264_N"/>
</dbReference>
<dbReference type="InterPro" id="IPR016624">
    <property type="entry name" value="UCP014753"/>
</dbReference>